<reference evidence="3 4" key="1">
    <citation type="submission" date="2014-09" db="EMBL/GenBank/DDBJ databases">
        <title>Genome sequencing and annotation of Bacillus Okhensis strain Kh10-101T.</title>
        <authorList>
            <person name="Prakash J.S."/>
        </authorList>
    </citation>
    <scope>NUCLEOTIDE SEQUENCE [LARGE SCALE GENOMIC DNA]</scope>
    <source>
        <strain evidence="4">Kh10-101T</strain>
    </source>
</reference>
<keyword evidence="2" id="KW-0732">Signal</keyword>
<dbReference type="Proteomes" id="UP000030832">
    <property type="component" value="Unassembled WGS sequence"/>
</dbReference>
<evidence type="ECO:0000256" key="1">
    <source>
        <dbReference type="ARBA" id="ARBA00006987"/>
    </source>
</evidence>
<dbReference type="PANTHER" id="PTHR42928:SF5">
    <property type="entry name" value="BLR1237 PROTEIN"/>
    <property type="match status" value="1"/>
</dbReference>
<evidence type="ECO:0000256" key="2">
    <source>
        <dbReference type="SAM" id="SignalP"/>
    </source>
</evidence>
<dbReference type="PROSITE" id="PS51257">
    <property type="entry name" value="PROKAR_LIPOPROTEIN"/>
    <property type="match status" value="1"/>
</dbReference>
<dbReference type="InterPro" id="IPR042100">
    <property type="entry name" value="Bug_dom1"/>
</dbReference>
<sequence length="346" mass="37406">MKIIHYIKKRNIILLGLVSILLLSLIACSSETGSQGNETNESGNNENGQATANFPEEEIKIIVPYSAGGGFDLAARMLAPYLAKYLPNDATVIVENISGGNGNIGLGELTRAKPDGHTLGVVNLPGHFVQQILEVASYDLTEYEYIGNITKTEYIAAASPSSNFTELSQLQDADEVRAGITNISSTDGLGLVVSADELGINVRTINHPGSTEAILAAIRGDVDIVQLPVESLSTYFESGDLVPLWSYTTERLEQYPDLPTITELGHENLINLVSLYRAIATTPGTPEETLTILREAFEKAVNDEEYIEQVLEAGAFHNPSDYADAAQTAEDSLEMLVPYVDLLKSE</sequence>
<organism evidence="3 4">
    <name type="scientific">Halalkalibacter okhensis</name>
    <dbReference type="NCBI Taxonomy" id="333138"/>
    <lineage>
        <taxon>Bacteria</taxon>
        <taxon>Bacillati</taxon>
        <taxon>Bacillota</taxon>
        <taxon>Bacilli</taxon>
        <taxon>Bacillales</taxon>
        <taxon>Bacillaceae</taxon>
        <taxon>Halalkalibacter</taxon>
    </lineage>
</organism>
<dbReference type="PANTHER" id="PTHR42928">
    <property type="entry name" value="TRICARBOXYLATE-BINDING PROTEIN"/>
    <property type="match status" value="1"/>
</dbReference>
<feature type="chain" id="PRO_5038916141" evidence="2">
    <location>
        <begin position="30"/>
        <end position="346"/>
    </location>
</feature>
<dbReference type="OrthoDB" id="8881899at2"/>
<dbReference type="eggNOG" id="COG3181">
    <property type="taxonomic scope" value="Bacteria"/>
</dbReference>
<name>A0A0B0IBF4_9BACI</name>
<dbReference type="Pfam" id="PF03401">
    <property type="entry name" value="TctC"/>
    <property type="match status" value="1"/>
</dbReference>
<dbReference type="PIRSF" id="PIRSF017082">
    <property type="entry name" value="YflP"/>
    <property type="match status" value="1"/>
</dbReference>
<dbReference type="InterPro" id="IPR005064">
    <property type="entry name" value="BUG"/>
</dbReference>
<dbReference type="Gene3D" id="3.40.190.10">
    <property type="entry name" value="Periplasmic binding protein-like II"/>
    <property type="match status" value="1"/>
</dbReference>
<feature type="signal peptide" evidence="2">
    <location>
        <begin position="1"/>
        <end position="29"/>
    </location>
</feature>
<proteinExistence type="inferred from homology"/>
<dbReference type="RefSeq" id="WP_034632275.1">
    <property type="nucleotide sequence ID" value="NZ_JRJU01000034.1"/>
</dbReference>
<dbReference type="Gene3D" id="3.40.190.150">
    <property type="entry name" value="Bordetella uptake gene, domain 1"/>
    <property type="match status" value="1"/>
</dbReference>
<evidence type="ECO:0000313" key="4">
    <source>
        <dbReference type="Proteomes" id="UP000030832"/>
    </source>
</evidence>
<comment type="caution">
    <text evidence="3">The sequence shown here is derived from an EMBL/GenBank/DDBJ whole genome shotgun (WGS) entry which is preliminary data.</text>
</comment>
<gene>
    <name evidence="3" type="ORF">LQ50_20210</name>
</gene>
<dbReference type="AlphaFoldDB" id="A0A0B0IBF4"/>
<dbReference type="EMBL" id="JRJU01000034">
    <property type="protein sequence ID" value="KHF38640.1"/>
    <property type="molecule type" value="Genomic_DNA"/>
</dbReference>
<comment type="similarity">
    <text evidence="1">Belongs to the UPF0065 (bug) family.</text>
</comment>
<keyword evidence="4" id="KW-1185">Reference proteome</keyword>
<protein>
    <submittedName>
        <fullName evidence="3">Uncharacterized protein</fullName>
    </submittedName>
</protein>
<dbReference type="STRING" id="333138.LQ50_20210"/>
<dbReference type="CDD" id="cd07012">
    <property type="entry name" value="PBP2_Bug_TTT"/>
    <property type="match status" value="1"/>
</dbReference>
<evidence type="ECO:0000313" key="3">
    <source>
        <dbReference type="EMBL" id="KHF38640.1"/>
    </source>
</evidence>
<accession>A0A0B0IBF4</accession>